<evidence type="ECO:0000256" key="8">
    <source>
        <dbReference type="PIRSR" id="PIRSR602481-2"/>
    </source>
</evidence>
<evidence type="ECO:0000313" key="9">
    <source>
        <dbReference type="EMBL" id="MBD0378507.1"/>
    </source>
</evidence>
<evidence type="ECO:0000256" key="4">
    <source>
        <dbReference type="ARBA" id="ARBA00023015"/>
    </source>
</evidence>
<proteinExistence type="inferred from homology"/>
<dbReference type="RefSeq" id="WP_188172345.1">
    <property type="nucleotide sequence ID" value="NZ_JACVVD010000001.1"/>
</dbReference>
<comment type="caution">
    <text evidence="9">The sequence shown here is derived from an EMBL/GenBank/DDBJ whole genome shotgun (WGS) entry which is preliminary data.</text>
</comment>
<evidence type="ECO:0000256" key="7">
    <source>
        <dbReference type="PIRSR" id="PIRSR602481-1"/>
    </source>
</evidence>
<accession>A0A926QHQ2</accession>
<keyword evidence="3 7" id="KW-0862">Zinc</keyword>
<keyword evidence="6" id="KW-0804">Transcription</keyword>
<gene>
    <name evidence="9" type="ORF">ICC18_00020</name>
</gene>
<sequence length="143" mass="16312">MNEETVLDKMKEEGLRLTPQRVHIVELLFELSHPTADQIYAMMAEKFPYVSQTTVYSTLKKLKEIGVVRELSNDGDKSSQFELAETEHWHLNCKVCGVIYDLEPNDAESLMAVGMNNGAFQVDSCRVEFYGVCTKCMSDIRHD</sequence>
<evidence type="ECO:0000256" key="5">
    <source>
        <dbReference type="ARBA" id="ARBA00023125"/>
    </source>
</evidence>
<evidence type="ECO:0000256" key="2">
    <source>
        <dbReference type="ARBA" id="ARBA00022491"/>
    </source>
</evidence>
<comment type="cofactor">
    <cofactor evidence="8">
        <name>Mn(2+)</name>
        <dbReference type="ChEBI" id="CHEBI:29035"/>
    </cofactor>
    <cofactor evidence="8">
        <name>Fe(2+)</name>
        <dbReference type="ChEBI" id="CHEBI:29033"/>
    </cofactor>
    <text evidence="8">Binds 1 Mn(2+) or Fe(2+) ion per subunit.</text>
</comment>
<dbReference type="InterPro" id="IPR036390">
    <property type="entry name" value="WH_DNA-bd_sf"/>
</dbReference>
<dbReference type="Gene3D" id="1.10.10.10">
    <property type="entry name" value="Winged helix-like DNA-binding domain superfamily/Winged helix DNA-binding domain"/>
    <property type="match status" value="1"/>
</dbReference>
<dbReference type="InterPro" id="IPR036388">
    <property type="entry name" value="WH-like_DNA-bd_sf"/>
</dbReference>
<evidence type="ECO:0000256" key="3">
    <source>
        <dbReference type="ARBA" id="ARBA00022833"/>
    </source>
</evidence>
<keyword evidence="10" id="KW-1185">Reference proteome</keyword>
<dbReference type="GO" id="GO:0045892">
    <property type="term" value="P:negative regulation of DNA-templated transcription"/>
    <property type="evidence" value="ECO:0007669"/>
    <property type="project" value="TreeGrafter"/>
</dbReference>
<dbReference type="EMBL" id="JACVVD010000001">
    <property type="protein sequence ID" value="MBD0378507.1"/>
    <property type="molecule type" value="Genomic_DNA"/>
</dbReference>
<feature type="binding site" evidence="7">
    <location>
        <position position="133"/>
    </location>
    <ligand>
        <name>Zn(2+)</name>
        <dbReference type="ChEBI" id="CHEBI:29105"/>
    </ligand>
</feature>
<dbReference type="GO" id="GO:0003700">
    <property type="term" value="F:DNA-binding transcription factor activity"/>
    <property type="evidence" value="ECO:0007669"/>
    <property type="project" value="InterPro"/>
</dbReference>
<keyword evidence="2" id="KW-0678">Repressor</keyword>
<dbReference type="AlphaFoldDB" id="A0A926QHQ2"/>
<dbReference type="GO" id="GO:1900376">
    <property type="term" value="P:regulation of secondary metabolite biosynthetic process"/>
    <property type="evidence" value="ECO:0007669"/>
    <property type="project" value="TreeGrafter"/>
</dbReference>
<dbReference type="Gene3D" id="3.30.1490.190">
    <property type="match status" value="1"/>
</dbReference>
<feature type="binding site" evidence="7">
    <location>
        <position position="96"/>
    </location>
    <ligand>
        <name>Zn(2+)</name>
        <dbReference type="ChEBI" id="CHEBI:29105"/>
    </ligand>
</feature>
<dbReference type="Pfam" id="PF01475">
    <property type="entry name" value="FUR"/>
    <property type="match status" value="1"/>
</dbReference>
<evidence type="ECO:0000256" key="6">
    <source>
        <dbReference type="ARBA" id="ARBA00023163"/>
    </source>
</evidence>
<dbReference type="Proteomes" id="UP000650466">
    <property type="component" value="Unassembled WGS sequence"/>
</dbReference>
<feature type="binding site" evidence="7">
    <location>
        <position position="136"/>
    </location>
    <ligand>
        <name>Zn(2+)</name>
        <dbReference type="ChEBI" id="CHEBI:29105"/>
    </ligand>
</feature>
<keyword evidence="7" id="KW-0479">Metal-binding</keyword>
<dbReference type="CDD" id="cd07153">
    <property type="entry name" value="Fur_like"/>
    <property type="match status" value="1"/>
</dbReference>
<dbReference type="PANTHER" id="PTHR33202">
    <property type="entry name" value="ZINC UPTAKE REGULATION PROTEIN"/>
    <property type="match status" value="1"/>
</dbReference>
<organism evidence="9 10">
    <name type="scientific">Paenibacillus sedimenti</name>
    <dbReference type="NCBI Taxonomy" id="2770274"/>
    <lineage>
        <taxon>Bacteria</taxon>
        <taxon>Bacillati</taxon>
        <taxon>Bacillota</taxon>
        <taxon>Bacilli</taxon>
        <taxon>Bacillales</taxon>
        <taxon>Paenibacillaceae</taxon>
        <taxon>Paenibacillus</taxon>
    </lineage>
</organism>
<dbReference type="InterPro" id="IPR043135">
    <property type="entry name" value="Fur_C"/>
</dbReference>
<keyword evidence="8" id="KW-0408">Iron</keyword>
<feature type="binding site" evidence="8">
    <location>
        <position position="108"/>
    </location>
    <ligand>
        <name>Fe cation</name>
        <dbReference type="ChEBI" id="CHEBI:24875"/>
    </ligand>
</feature>
<protein>
    <submittedName>
        <fullName evidence="9">Transcriptional repressor</fullName>
    </submittedName>
</protein>
<keyword evidence="5" id="KW-0238">DNA-binding</keyword>
<dbReference type="GO" id="GO:0000976">
    <property type="term" value="F:transcription cis-regulatory region binding"/>
    <property type="evidence" value="ECO:0007669"/>
    <property type="project" value="TreeGrafter"/>
</dbReference>
<dbReference type="GO" id="GO:0008270">
    <property type="term" value="F:zinc ion binding"/>
    <property type="evidence" value="ECO:0007669"/>
    <property type="project" value="TreeGrafter"/>
</dbReference>
<comment type="cofactor">
    <cofactor evidence="7">
        <name>Zn(2+)</name>
        <dbReference type="ChEBI" id="CHEBI:29105"/>
    </cofactor>
    <text evidence="7">Binds 1 zinc ion per subunit.</text>
</comment>
<name>A0A926QHQ2_9BACL</name>
<evidence type="ECO:0000256" key="1">
    <source>
        <dbReference type="ARBA" id="ARBA00007957"/>
    </source>
</evidence>
<evidence type="ECO:0000313" key="10">
    <source>
        <dbReference type="Proteomes" id="UP000650466"/>
    </source>
</evidence>
<feature type="binding site" evidence="7">
    <location>
        <position position="93"/>
    </location>
    <ligand>
        <name>Zn(2+)</name>
        <dbReference type="ChEBI" id="CHEBI:29105"/>
    </ligand>
</feature>
<comment type="similarity">
    <text evidence="1">Belongs to the Fur family.</text>
</comment>
<reference evidence="9" key="1">
    <citation type="submission" date="2020-09" db="EMBL/GenBank/DDBJ databases">
        <title>Draft Genome Sequence of Paenibacillus sp. WST5.</title>
        <authorList>
            <person name="Bao Z."/>
        </authorList>
    </citation>
    <scope>NUCLEOTIDE SEQUENCE</scope>
    <source>
        <strain evidence="9">WST5</strain>
    </source>
</reference>
<keyword evidence="4" id="KW-0805">Transcription regulation</keyword>
<dbReference type="SUPFAM" id="SSF46785">
    <property type="entry name" value="Winged helix' DNA-binding domain"/>
    <property type="match status" value="1"/>
</dbReference>
<dbReference type="PANTHER" id="PTHR33202:SF7">
    <property type="entry name" value="FERRIC UPTAKE REGULATION PROTEIN"/>
    <property type="match status" value="1"/>
</dbReference>
<dbReference type="InterPro" id="IPR002481">
    <property type="entry name" value="FUR"/>
</dbReference>